<dbReference type="GO" id="GO:0006612">
    <property type="term" value="P:protein targeting to membrane"/>
    <property type="evidence" value="ECO:0007669"/>
    <property type="project" value="TreeGrafter"/>
</dbReference>
<evidence type="ECO:0000256" key="3">
    <source>
        <dbReference type="ARBA" id="ARBA00022692"/>
    </source>
</evidence>
<evidence type="ECO:0000313" key="11">
    <source>
        <dbReference type="Proteomes" id="UP000887568"/>
    </source>
</evidence>
<keyword evidence="5 7" id="KW-0472">Membrane</keyword>
<dbReference type="GO" id="GO:0005783">
    <property type="term" value="C:endoplasmic reticulum"/>
    <property type="evidence" value="ECO:0007669"/>
    <property type="project" value="TreeGrafter"/>
</dbReference>
<dbReference type="OrthoDB" id="331948at2759"/>
<proteinExistence type="inferred from homology"/>
<dbReference type="RefSeq" id="XP_038047235.1">
    <property type="nucleotide sequence ID" value="XM_038191307.1"/>
</dbReference>
<feature type="transmembrane region" description="Helical" evidence="7">
    <location>
        <begin position="108"/>
        <end position="128"/>
    </location>
</feature>
<comment type="domain">
    <text evidence="7">The DHHC domain is required for palmitoyltransferase activity.</text>
</comment>
<evidence type="ECO:0000256" key="2">
    <source>
        <dbReference type="ARBA" id="ARBA00022679"/>
    </source>
</evidence>
<dbReference type="RefSeq" id="XP_038047237.1">
    <property type="nucleotide sequence ID" value="XM_038191309.1"/>
</dbReference>
<dbReference type="GO" id="GO:0005794">
    <property type="term" value="C:Golgi apparatus"/>
    <property type="evidence" value="ECO:0007669"/>
    <property type="project" value="TreeGrafter"/>
</dbReference>
<dbReference type="GeneID" id="119721299"/>
<dbReference type="OMA" id="PARSKWC"/>
<dbReference type="Pfam" id="PF01529">
    <property type="entry name" value="DHHC"/>
    <property type="match status" value="1"/>
</dbReference>
<keyword evidence="11" id="KW-1185">Reference proteome</keyword>
<keyword evidence="2 7" id="KW-0808">Transferase</keyword>
<comment type="subcellular location">
    <subcellularLocation>
        <location evidence="1">Membrane</location>
        <topology evidence="1">Multi-pass membrane protein</topology>
    </subcellularLocation>
</comment>
<keyword evidence="3 7" id="KW-0812">Transmembrane</keyword>
<sequence>MADFLTLVAAYMVFFLLASYIILCGDSEFHRHGIVGKIRSGVVQIIAFLFYVCFPERLQNFASEIITYLFYKRNHYIQALYIAIFSGVLWVFATQVHPSAQALDLPSIYIIAPYVSMAVNLAIFVTCCRSDPGVITKKNHTKYASVFKYDGVLYQEGTLCQTCRFVKPARSKHCAYCNHCVHRFDHHCSWVNNCIGGRNVRYFLLLLASIAFVTLYVSYVTGRVLQGIAATSGVWQAGYMGKDGQFHQVDSRIVFQHLFIQLPGPVFLLTSLLLLGILITVFLSYHLFLLASNQTTNERYKRSRVTVEVTGSGGSGKKREQSLRQSRKQYCPRAGRTYDRGFVANILEIIFPPL</sequence>
<dbReference type="EnsemblMetazoa" id="XM_038191308.1">
    <property type="protein sequence ID" value="XP_038047236.1"/>
    <property type="gene ID" value="LOC119721299"/>
</dbReference>
<evidence type="ECO:0000256" key="4">
    <source>
        <dbReference type="ARBA" id="ARBA00022989"/>
    </source>
</evidence>
<dbReference type="EnsemblMetazoa" id="XM_038191307.1">
    <property type="protein sequence ID" value="XP_038047235.1"/>
    <property type="gene ID" value="LOC119721299"/>
</dbReference>
<dbReference type="RefSeq" id="XP_038047236.1">
    <property type="nucleotide sequence ID" value="XM_038191308.1"/>
</dbReference>
<dbReference type="PANTHER" id="PTHR22883:SF488">
    <property type="entry name" value="PALMITOYLTRANSFERASE"/>
    <property type="match status" value="1"/>
</dbReference>
<keyword evidence="4 7" id="KW-1133">Transmembrane helix</keyword>
<feature type="transmembrane region" description="Helical" evidence="7">
    <location>
        <begin position="266"/>
        <end position="291"/>
    </location>
</feature>
<reference evidence="10" key="1">
    <citation type="submission" date="2022-11" db="UniProtKB">
        <authorList>
            <consortium name="EnsemblMetazoa"/>
        </authorList>
    </citation>
    <scope>IDENTIFICATION</scope>
</reference>
<dbReference type="InterPro" id="IPR001594">
    <property type="entry name" value="Palmitoyltrfase_DHHC"/>
</dbReference>
<comment type="catalytic activity">
    <reaction evidence="7">
        <text>L-cysteinyl-[protein] + hexadecanoyl-CoA = S-hexadecanoyl-L-cysteinyl-[protein] + CoA</text>
        <dbReference type="Rhea" id="RHEA:36683"/>
        <dbReference type="Rhea" id="RHEA-COMP:10131"/>
        <dbReference type="Rhea" id="RHEA-COMP:11032"/>
        <dbReference type="ChEBI" id="CHEBI:29950"/>
        <dbReference type="ChEBI" id="CHEBI:57287"/>
        <dbReference type="ChEBI" id="CHEBI:57379"/>
        <dbReference type="ChEBI" id="CHEBI:74151"/>
        <dbReference type="EC" id="2.3.1.225"/>
    </reaction>
</comment>
<evidence type="ECO:0000256" key="7">
    <source>
        <dbReference type="RuleBase" id="RU079119"/>
    </source>
</evidence>
<organism evidence="10 11">
    <name type="scientific">Patiria miniata</name>
    <name type="common">Bat star</name>
    <name type="synonym">Asterina miniata</name>
    <dbReference type="NCBI Taxonomy" id="46514"/>
    <lineage>
        <taxon>Eukaryota</taxon>
        <taxon>Metazoa</taxon>
        <taxon>Echinodermata</taxon>
        <taxon>Eleutherozoa</taxon>
        <taxon>Asterozoa</taxon>
        <taxon>Asteroidea</taxon>
        <taxon>Valvatacea</taxon>
        <taxon>Valvatida</taxon>
        <taxon>Asterinidae</taxon>
        <taxon>Patiria</taxon>
    </lineage>
</organism>
<evidence type="ECO:0000256" key="1">
    <source>
        <dbReference type="ARBA" id="ARBA00004141"/>
    </source>
</evidence>
<keyword evidence="6 7" id="KW-0012">Acyltransferase</keyword>
<dbReference type="AlphaFoldDB" id="A0A913Z8A1"/>
<dbReference type="EC" id="2.3.1.225" evidence="7"/>
<evidence type="ECO:0000256" key="5">
    <source>
        <dbReference type="ARBA" id="ARBA00023136"/>
    </source>
</evidence>
<dbReference type="EnsemblMetazoa" id="XM_038191309.1">
    <property type="protein sequence ID" value="XP_038047237.1"/>
    <property type="gene ID" value="LOC119721299"/>
</dbReference>
<feature type="transmembrane region" description="Helical" evidence="7">
    <location>
        <begin position="34"/>
        <end position="54"/>
    </location>
</feature>
<dbReference type="InterPro" id="IPR039859">
    <property type="entry name" value="PFA4/ZDH16/20/ERF2-like"/>
</dbReference>
<comment type="similarity">
    <text evidence="7">Belongs to the DHHC palmitoyltransferase family.</text>
</comment>
<dbReference type="GO" id="GO:0016020">
    <property type="term" value="C:membrane"/>
    <property type="evidence" value="ECO:0007669"/>
    <property type="project" value="UniProtKB-SubCell"/>
</dbReference>
<dbReference type="PROSITE" id="PS50216">
    <property type="entry name" value="DHHC"/>
    <property type="match status" value="1"/>
</dbReference>
<evidence type="ECO:0000256" key="8">
    <source>
        <dbReference type="SAM" id="MobiDB-lite"/>
    </source>
</evidence>
<feature type="transmembrane region" description="Helical" evidence="7">
    <location>
        <begin position="75"/>
        <end position="96"/>
    </location>
</feature>
<evidence type="ECO:0000259" key="9">
    <source>
        <dbReference type="Pfam" id="PF01529"/>
    </source>
</evidence>
<dbReference type="GO" id="GO:0019706">
    <property type="term" value="F:protein-cysteine S-palmitoyltransferase activity"/>
    <property type="evidence" value="ECO:0007669"/>
    <property type="project" value="UniProtKB-EC"/>
</dbReference>
<dbReference type="PANTHER" id="PTHR22883">
    <property type="entry name" value="ZINC FINGER DHHC DOMAIN CONTAINING PROTEIN"/>
    <property type="match status" value="1"/>
</dbReference>
<feature type="region of interest" description="Disordered" evidence="8">
    <location>
        <begin position="309"/>
        <end position="329"/>
    </location>
</feature>
<feature type="transmembrane region" description="Helical" evidence="7">
    <location>
        <begin position="202"/>
        <end position="219"/>
    </location>
</feature>
<protein>
    <recommendedName>
        <fullName evidence="7">Palmitoyltransferase</fullName>
        <ecNumber evidence="7">2.3.1.225</ecNumber>
    </recommendedName>
</protein>
<feature type="domain" description="Palmitoyltransferase DHHC" evidence="9">
    <location>
        <begin position="156"/>
        <end position="302"/>
    </location>
</feature>
<dbReference type="Proteomes" id="UP000887568">
    <property type="component" value="Unplaced"/>
</dbReference>
<accession>A0A913Z8A1</accession>
<name>A0A913Z8A1_PATMI</name>
<evidence type="ECO:0000256" key="6">
    <source>
        <dbReference type="ARBA" id="ARBA00023315"/>
    </source>
</evidence>
<evidence type="ECO:0000313" key="10">
    <source>
        <dbReference type="EnsemblMetazoa" id="XP_038047236.1"/>
    </source>
</evidence>